<feature type="compositionally biased region" description="Polar residues" evidence="1">
    <location>
        <begin position="1"/>
        <end position="16"/>
    </location>
</feature>
<gene>
    <name evidence="2" type="ORF">BDQ12DRAFT_244241</name>
</gene>
<feature type="compositionally biased region" description="Polar residues" evidence="1">
    <location>
        <begin position="41"/>
        <end position="55"/>
    </location>
</feature>
<evidence type="ECO:0000313" key="2">
    <source>
        <dbReference type="EMBL" id="TFK36566.1"/>
    </source>
</evidence>
<keyword evidence="3" id="KW-1185">Reference proteome</keyword>
<feature type="region of interest" description="Disordered" evidence="1">
    <location>
        <begin position="1"/>
        <end position="64"/>
    </location>
</feature>
<evidence type="ECO:0000256" key="1">
    <source>
        <dbReference type="SAM" id="MobiDB-lite"/>
    </source>
</evidence>
<accession>A0A5C3LWS3</accession>
<protein>
    <submittedName>
        <fullName evidence="2">Uncharacterized protein</fullName>
    </submittedName>
</protein>
<evidence type="ECO:0000313" key="3">
    <source>
        <dbReference type="Proteomes" id="UP000308652"/>
    </source>
</evidence>
<reference evidence="2 3" key="1">
    <citation type="journal article" date="2019" name="Nat. Ecol. Evol.">
        <title>Megaphylogeny resolves global patterns of mushroom evolution.</title>
        <authorList>
            <person name="Varga T."/>
            <person name="Krizsan K."/>
            <person name="Foldi C."/>
            <person name="Dima B."/>
            <person name="Sanchez-Garcia M."/>
            <person name="Sanchez-Ramirez S."/>
            <person name="Szollosi G.J."/>
            <person name="Szarkandi J.G."/>
            <person name="Papp V."/>
            <person name="Albert L."/>
            <person name="Andreopoulos W."/>
            <person name="Angelini C."/>
            <person name="Antonin V."/>
            <person name="Barry K.W."/>
            <person name="Bougher N.L."/>
            <person name="Buchanan P."/>
            <person name="Buyck B."/>
            <person name="Bense V."/>
            <person name="Catcheside P."/>
            <person name="Chovatia M."/>
            <person name="Cooper J."/>
            <person name="Damon W."/>
            <person name="Desjardin D."/>
            <person name="Finy P."/>
            <person name="Geml J."/>
            <person name="Haridas S."/>
            <person name="Hughes K."/>
            <person name="Justo A."/>
            <person name="Karasinski D."/>
            <person name="Kautmanova I."/>
            <person name="Kiss B."/>
            <person name="Kocsube S."/>
            <person name="Kotiranta H."/>
            <person name="LaButti K.M."/>
            <person name="Lechner B.E."/>
            <person name="Liimatainen K."/>
            <person name="Lipzen A."/>
            <person name="Lukacs Z."/>
            <person name="Mihaltcheva S."/>
            <person name="Morgado L.N."/>
            <person name="Niskanen T."/>
            <person name="Noordeloos M.E."/>
            <person name="Ohm R.A."/>
            <person name="Ortiz-Santana B."/>
            <person name="Ovrebo C."/>
            <person name="Racz N."/>
            <person name="Riley R."/>
            <person name="Savchenko A."/>
            <person name="Shiryaev A."/>
            <person name="Soop K."/>
            <person name="Spirin V."/>
            <person name="Szebenyi C."/>
            <person name="Tomsovsky M."/>
            <person name="Tulloss R.E."/>
            <person name="Uehling J."/>
            <person name="Grigoriev I.V."/>
            <person name="Vagvolgyi C."/>
            <person name="Papp T."/>
            <person name="Martin F.M."/>
            <person name="Miettinen O."/>
            <person name="Hibbett D.S."/>
            <person name="Nagy L.G."/>
        </authorList>
    </citation>
    <scope>NUCLEOTIDE SEQUENCE [LARGE SCALE GENOMIC DNA]</scope>
    <source>
        <strain evidence="2 3">CBS 166.37</strain>
    </source>
</reference>
<dbReference type="Proteomes" id="UP000308652">
    <property type="component" value="Unassembled WGS sequence"/>
</dbReference>
<name>A0A5C3LWS3_9AGAR</name>
<sequence>MHTGSTNNERTDNTISRVAVSAVAPGPPSQTRTPSKEKLITYTQPPDQLPYQSTARRPDLSKIS</sequence>
<dbReference type="EMBL" id="ML213613">
    <property type="protein sequence ID" value="TFK36566.1"/>
    <property type="molecule type" value="Genomic_DNA"/>
</dbReference>
<organism evidence="2 3">
    <name type="scientific">Crucibulum laeve</name>
    <dbReference type="NCBI Taxonomy" id="68775"/>
    <lineage>
        <taxon>Eukaryota</taxon>
        <taxon>Fungi</taxon>
        <taxon>Dikarya</taxon>
        <taxon>Basidiomycota</taxon>
        <taxon>Agaricomycotina</taxon>
        <taxon>Agaricomycetes</taxon>
        <taxon>Agaricomycetidae</taxon>
        <taxon>Agaricales</taxon>
        <taxon>Agaricineae</taxon>
        <taxon>Nidulariaceae</taxon>
        <taxon>Crucibulum</taxon>
    </lineage>
</organism>
<proteinExistence type="predicted"/>
<dbReference type="AlphaFoldDB" id="A0A5C3LWS3"/>